<evidence type="ECO:0000313" key="11">
    <source>
        <dbReference type="Proteomes" id="UP000008143"/>
    </source>
</evidence>
<dbReference type="OrthoDB" id="16692at2759"/>
<evidence type="ECO:0000259" key="8">
    <source>
        <dbReference type="Pfam" id="PF24310"/>
    </source>
</evidence>
<feature type="domain" description="THSD1 N-terminal" evidence="7">
    <location>
        <begin position="26"/>
        <end position="125"/>
    </location>
</feature>
<dbReference type="InterPro" id="IPR056219">
    <property type="entry name" value="THSD1_D3"/>
</dbReference>
<keyword evidence="11" id="KW-1185">Reference proteome</keyword>
<dbReference type="InterPro" id="IPR056217">
    <property type="entry name" value="THSD1_N"/>
</dbReference>
<dbReference type="ExpressionAtlas" id="F7DBN5">
    <property type="expression patterns" value="baseline and differential"/>
</dbReference>
<reference evidence="12 13" key="3">
    <citation type="submission" date="2025-04" db="UniProtKB">
        <authorList>
            <consortium name="RefSeq"/>
        </authorList>
    </citation>
    <scope>IDENTIFICATION</scope>
    <source>
        <strain evidence="12 13">Nigerian</strain>
        <tissue evidence="12 13">Liver and blood</tissue>
    </source>
</reference>
<dbReference type="PROSITE" id="PS50092">
    <property type="entry name" value="TSP1"/>
    <property type="match status" value="1"/>
</dbReference>
<keyword evidence="3" id="KW-0325">Glycoprotein</keyword>
<dbReference type="PANTHER" id="PTHR16311:SF3">
    <property type="entry name" value="THROMBOSPONDIN TYPE-1 DOMAIN-CONTAINING PROTEIN 1"/>
    <property type="match status" value="1"/>
</dbReference>
<sequence>MKHTQNGLTCVLLIILYRFVFSEPGYLIVRESHHVALSREPVFVEYYLPGNNNNTTTYNISITLFDISNNRTVTSKDLSVNLSRGSLEFECFHFIAAGLYQFQIVFTEKNQSNIDWRSSILNVTWPRFHIDLNRTSNIRSFQIGVFSNEQFCLTFPDKHPRVLLEVEHTHSFQELEGLSSDRFMLYKTYKEIPLSPSQWVEFECASVRPETFITVSLKPTFSESLIAFMGPVDLVKTFRYKLVTSAEQRCDASVNVNVIPPPCNYADGKVIVYKEVLRGSAETSTTLAENVLQTGDKVAQFNCTLFDIGRNKYCFEFFIASGKIYSFLGAKECVGIRREIESWGLWQSWSPCSVTCGDGERERFRECLTTSSEKPACRGRAKETSLCSLEECTSISVKPSSKSTTHSKDTKTSNTVTIAGISLCLTIIIITIVITVWRKFHKTQKCSSTVKHNSTHSGNGRKNSDEENIYQMRESFSDMGEGLHENVEDTVDIPLTYRQSMRVAEEKSGQENDNLQSNVQKLIPPIFSYRLAQQQLKEMKQRGLTEATKLYHVSQNPMSDTVVDGALAPPSVTDNCDDNIANKFRLQSPFIEQRNLHPQCHGERSTPLSPYQSTSPCQTLPHLSQFMNQDPKVRYIERPYHKNINFRRTSSFHETKHNKPFRERSLSTLSPRQTMAYNPRTRTWQYATTDRSKHRSIRAEKSPEHFAKSANFTADPVDFSSKNLYMWSSESKHDLISSRHAAAKASKLERLEQNRVKKGSSPIDKSWNRVQDYSPTFKDSYERNSPFSPAQNRREKCQSFPWAADYSFYDNSSFRLTEAEQQMIDLPGYFASNEEDETSTLSMERLVI</sequence>
<feature type="transmembrane region" description="Helical" evidence="5">
    <location>
        <begin position="416"/>
        <end position="437"/>
    </location>
</feature>
<dbReference type="RefSeq" id="XP_002936776.3">
    <property type="nucleotide sequence ID" value="XM_002936730.3"/>
</dbReference>
<evidence type="ECO:0000256" key="4">
    <source>
        <dbReference type="SAM" id="MobiDB-lite"/>
    </source>
</evidence>
<dbReference type="GeneID" id="100497491"/>
<dbReference type="InterPro" id="IPR000884">
    <property type="entry name" value="TSP1_rpt"/>
</dbReference>
<dbReference type="AGR" id="Xenbase:XB-GENE-6044670"/>
<evidence type="ECO:0000256" key="5">
    <source>
        <dbReference type="SAM" id="Phobius"/>
    </source>
</evidence>
<feature type="signal peptide" evidence="6">
    <location>
        <begin position="1"/>
        <end position="22"/>
    </location>
</feature>
<evidence type="ECO:0000313" key="14">
    <source>
        <dbReference type="Xenbase" id="XB-GENE-6044670"/>
    </source>
</evidence>
<keyword evidence="5" id="KW-0472">Membrane</keyword>
<dbReference type="KEGG" id="xtr:100497491"/>
<dbReference type="Proteomes" id="UP000008143">
    <property type="component" value="Chromosome 2"/>
</dbReference>
<feature type="chain" id="PRO_5044731552" evidence="6">
    <location>
        <begin position="23"/>
        <end position="848"/>
    </location>
</feature>
<feature type="compositionally biased region" description="Polar residues" evidence="4">
    <location>
        <begin position="448"/>
        <end position="461"/>
    </location>
</feature>
<dbReference type="SMART" id="SM00209">
    <property type="entry name" value="TSP1"/>
    <property type="match status" value="1"/>
</dbReference>
<dbReference type="Ensembl" id="ENSXETT00000044746">
    <property type="protein sequence ID" value="ENSXETP00000044746"/>
    <property type="gene ID" value="ENSXETG00000020706"/>
</dbReference>
<evidence type="ECO:0000256" key="3">
    <source>
        <dbReference type="ARBA" id="ARBA00023180"/>
    </source>
</evidence>
<feature type="domain" description="THSD1 second Ig-like" evidence="8">
    <location>
        <begin position="126"/>
        <end position="232"/>
    </location>
</feature>
<keyword evidence="5" id="KW-0812">Transmembrane</keyword>
<dbReference type="Pfam" id="PF00090">
    <property type="entry name" value="TSP_1"/>
    <property type="match status" value="1"/>
</dbReference>
<protein>
    <submittedName>
        <fullName evidence="10">Thrombospondin type 1 domain-containing 1</fullName>
    </submittedName>
    <submittedName>
        <fullName evidence="12 13">Thrombospondin type-1 domain-containing protein 1</fullName>
    </submittedName>
</protein>
<dbReference type="Bgee" id="ENSXETG00000020706">
    <property type="expression patterns" value="Expressed in heart and 6 other cell types or tissues"/>
</dbReference>
<dbReference type="Xenbase" id="XB-GENE-6044670">
    <property type="gene designation" value="thsd1"/>
</dbReference>
<accession>F7DBN5</accession>
<organism evidence="10">
    <name type="scientific">Xenopus tropicalis</name>
    <name type="common">Western clawed frog</name>
    <name type="synonym">Silurana tropicalis</name>
    <dbReference type="NCBI Taxonomy" id="8364"/>
    <lineage>
        <taxon>Eukaryota</taxon>
        <taxon>Metazoa</taxon>
        <taxon>Chordata</taxon>
        <taxon>Craniata</taxon>
        <taxon>Vertebrata</taxon>
        <taxon>Euteleostomi</taxon>
        <taxon>Amphibia</taxon>
        <taxon>Batrachia</taxon>
        <taxon>Anura</taxon>
        <taxon>Pipoidea</taxon>
        <taxon>Pipidae</taxon>
        <taxon>Xenopodinae</taxon>
        <taxon>Xenopus</taxon>
        <taxon>Silurana</taxon>
    </lineage>
</organism>
<evidence type="ECO:0000256" key="1">
    <source>
        <dbReference type="ARBA" id="ARBA00022729"/>
    </source>
</evidence>
<dbReference type="PANTHER" id="PTHR16311">
    <property type="entry name" value="THROMBOSPONDIN TYPE I DOMAIN-CONTAINING 1"/>
    <property type="match status" value="1"/>
</dbReference>
<keyword evidence="1 6" id="KW-0732">Signal</keyword>
<dbReference type="eggNOG" id="ENOG502QY3P">
    <property type="taxonomic scope" value="Eukaryota"/>
</dbReference>
<proteinExistence type="predicted"/>
<dbReference type="GO" id="GO:0071944">
    <property type="term" value="C:cell periphery"/>
    <property type="evidence" value="ECO:0000318"/>
    <property type="project" value="GO_Central"/>
</dbReference>
<dbReference type="InterPro" id="IPR038877">
    <property type="entry name" value="THSD1"/>
</dbReference>
<evidence type="ECO:0000256" key="6">
    <source>
        <dbReference type="SAM" id="SignalP"/>
    </source>
</evidence>
<feature type="region of interest" description="Disordered" evidence="4">
    <location>
        <begin position="448"/>
        <end position="467"/>
    </location>
</feature>
<dbReference type="HOGENOM" id="CLU_336470_0_0_1"/>
<feature type="domain" description="THSD1 third Ig-like" evidence="9">
    <location>
        <begin position="239"/>
        <end position="338"/>
    </location>
</feature>
<dbReference type="SUPFAM" id="SSF82895">
    <property type="entry name" value="TSP-1 type 1 repeat"/>
    <property type="match status" value="1"/>
</dbReference>
<keyword evidence="5" id="KW-1133">Transmembrane helix</keyword>
<dbReference type="OMA" id="KECMMIQ"/>
<dbReference type="Gene3D" id="2.20.100.10">
    <property type="entry name" value="Thrombospondin type-1 (TSP1) repeat"/>
    <property type="match status" value="1"/>
</dbReference>
<dbReference type="InterPro" id="IPR036383">
    <property type="entry name" value="TSP1_rpt_sf"/>
</dbReference>
<evidence type="ECO:0000313" key="13">
    <source>
        <dbReference type="RefSeq" id="XP_031753091.1"/>
    </source>
</evidence>
<name>F7DBN5_XENTR</name>
<evidence type="ECO:0000313" key="10">
    <source>
        <dbReference type="Ensembl" id="ENSXETP00000044746"/>
    </source>
</evidence>
<evidence type="ECO:0000259" key="9">
    <source>
        <dbReference type="Pfam" id="PF24311"/>
    </source>
</evidence>
<dbReference type="GeneTree" id="ENSGT00390000013335"/>
<reference evidence="10" key="2">
    <citation type="submission" date="2011-06" db="UniProtKB">
        <authorList>
            <consortium name="Ensembl"/>
        </authorList>
    </citation>
    <scope>IDENTIFICATION</scope>
</reference>
<dbReference type="GO" id="GO:0005737">
    <property type="term" value="C:cytoplasm"/>
    <property type="evidence" value="ECO:0007669"/>
    <property type="project" value="UniProtKB-ARBA"/>
</dbReference>
<evidence type="ECO:0000313" key="12">
    <source>
        <dbReference type="RefSeq" id="XP_002936776.3"/>
    </source>
</evidence>
<evidence type="ECO:0000256" key="2">
    <source>
        <dbReference type="ARBA" id="ARBA00023157"/>
    </source>
</evidence>
<keyword evidence="2" id="KW-1015">Disulfide bond</keyword>
<dbReference type="Pfam" id="PF24306">
    <property type="entry name" value="THSD1_N"/>
    <property type="match status" value="1"/>
</dbReference>
<dbReference type="RefSeq" id="XP_031753091.1">
    <property type="nucleotide sequence ID" value="XM_031897231.1"/>
</dbReference>
<gene>
    <name evidence="10 12 13 14" type="primary">thsd1</name>
</gene>
<dbReference type="CTD" id="55901"/>
<dbReference type="InterPro" id="IPR056218">
    <property type="entry name" value="THSD1_D2"/>
</dbReference>
<dbReference type="Pfam" id="PF24310">
    <property type="entry name" value="THSD1_D2"/>
    <property type="match status" value="1"/>
</dbReference>
<dbReference type="FunFam" id="2.20.100.10:FF:000115">
    <property type="entry name" value="Thrombospondin type-1 domain-containing protein 1"/>
    <property type="match status" value="1"/>
</dbReference>
<dbReference type="Reactome" id="R-XTR-5173214">
    <property type="pathway name" value="O-glycosylation of TSR domain-containing proteins"/>
</dbReference>
<dbReference type="AlphaFoldDB" id="F7DBN5"/>
<evidence type="ECO:0000259" key="7">
    <source>
        <dbReference type="Pfam" id="PF24306"/>
    </source>
</evidence>
<dbReference type="Pfam" id="PF24311">
    <property type="entry name" value="THSD1_D3"/>
    <property type="match status" value="1"/>
</dbReference>
<reference evidence="10" key="1">
    <citation type="journal article" date="2010" name="Science">
        <title>The genome of the Western clawed frog Xenopus tropicalis.</title>
        <authorList>
            <person name="Hellsten U."/>
            <person name="Harland R.M."/>
            <person name="Gilchrist M.J."/>
            <person name="Hendrix D."/>
            <person name="Jurka J."/>
            <person name="Kapitonov V."/>
            <person name="Ovcharenko I."/>
            <person name="Putnam N.H."/>
            <person name="Shu S."/>
            <person name="Taher L."/>
            <person name="Blitz I.L."/>
            <person name="Blumberg B."/>
            <person name="Dichmann D.S."/>
            <person name="Dubchak I."/>
            <person name="Amaya E."/>
            <person name="Detter J.C."/>
            <person name="Fletcher R."/>
            <person name="Gerhard D.S."/>
            <person name="Goodstein D."/>
            <person name="Graves T."/>
            <person name="Grigoriev I.V."/>
            <person name="Grimwood J."/>
            <person name="Kawashima T."/>
            <person name="Lindquist E."/>
            <person name="Lucas S.M."/>
            <person name="Mead P.E."/>
            <person name="Mitros T."/>
            <person name="Ogino H."/>
            <person name="Ohta Y."/>
            <person name="Poliakov A.V."/>
            <person name="Pollet N."/>
            <person name="Robert J."/>
            <person name="Salamov A."/>
            <person name="Sater A.K."/>
            <person name="Schmutz J."/>
            <person name="Terry A."/>
            <person name="Vize P.D."/>
            <person name="Warren W.C."/>
            <person name="Wells D."/>
            <person name="Wills A."/>
            <person name="Wilson R.K."/>
            <person name="Zimmerman L.B."/>
            <person name="Zorn A.M."/>
            <person name="Grainger R."/>
            <person name="Grammer T."/>
            <person name="Khokha M.K."/>
            <person name="Richardson P.M."/>
            <person name="Rokhsar D.S."/>
        </authorList>
    </citation>
    <scope>NUCLEOTIDE SEQUENCE [LARGE SCALE GENOMIC DNA]</scope>
    <source>
        <strain evidence="10">Nigerian</strain>
    </source>
</reference>